<dbReference type="AlphaFoldDB" id="A0A0L6V9W5"/>
<accession>A0A0L6V9W5</accession>
<protein>
    <submittedName>
        <fullName evidence="1">Uncharacterized protein</fullName>
    </submittedName>
</protein>
<evidence type="ECO:0000313" key="2">
    <source>
        <dbReference type="Proteomes" id="UP000037035"/>
    </source>
</evidence>
<dbReference type="Proteomes" id="UP000037035">
    <property type="component" value="Unassembled WGS sequence"/>
</dbReference>
<dbReference type="VEuPathDB" id="FungiDB:VP01_211g3"/>
<gene>
    <name evidence="1" type="ORF">VP01_211g3</name>
</gene>
<sequence>MRMLMATALAFSFFQGRYRFRVGLLVKIFSCFFFLRAALLQGPSFAAAHCFEARDVAGNAQASVYYDFMFSLLKGEPYGRRSFLHCCKSHKDDHDYDDDKDSGY</sequence>
<dbReference type="EMBL" id="LAVV01006970">
    <property type="protein sequence ID" value="KNZ57591.1"/>
    <property type="molecule type" value="Genomic_DNA"/>
</dbReference>
<name>A0A0L6V9W5_9BASI</name>
<proteinExistence type="predicted"/>
<dbReference type="OrthoDB" id="2506052at2759"/>
<reference evidence="1 2" key="1">
    <citation type="submission" date="2015-08" db="EMBL/GenBank/DDBJ databases">
        <title>Next Generation Sequencing and Analysis of the Genome of Puccinia sorghi L Schw, the Causal Agent of Maize Common Rust.</title>
        <authorList>
            <person name="Rochi L."/>
            <person name="Burguener G."/>
            <person name="Darino M."/>
            <person name="Turjanski A."/>
            <person name="Kreff E."/>
            <person name="Dieguez M.J."/>
            <person name="Sacco F."/>
        </authorList>
    </citation>
    <scope>NUCLEOTIDE SEQUENCE [LARGE SCALE GENOMIC DNA]</scope>
    <source>
        <strain evidence="1 2">RO10H11247</strain>
    </source>
</reference>
<comment type="caution">
    <text evidence="1">The sequence shown here is derived from an EMBL/GenBank/DDBJ whole genome shotgun (WGS) entry which is preliminary data.</text>
</comment>
<organism evidence="1 2">
    <name type="scientific">Puccinia sorghi</name>
    <dbReference type="NCBI Taxonomy" id="27349"/>
    <lineage>
        <taxon>Eukaryota</taxon>
        <taxon>Fungi</taxon>
        <taxon>Dikarya</taxon>
        <taxon>Basidiomycota</taxon>
        <taxon>Pucciniomycotina</taxon>
        <taxon>Pucciniomycetes</taxon>
        <taxon>Pucciniales</taxon>
        <taxon>Pucciniaceae</taxon>
        <taxon>Puccinia</taxon>
    </lineage>
</organism>
<evidence type="ECO:0000313" key="1">
    <source>
        <dbReference type="EMBL" id="KNZ57591.1"/>
    </source>
</evidence>
<keyword evidence="2" id="KW-1185">Reference proteome</keyword>